<dbReference type="EMBL" id="PVNK01000190">
    <property type="protein sequence ID" value="PRP93175.1"/>
    <property type="molecule type" value="Genomic_DNA"/>
</dbReference>
<keyword evidence="3" id="KW-1185">Reference proteome</keyword>
<proteinExistence type="predicted"/>
<keyword evidence="1" id="KW-1133">Transmembrane helix</keyword>
<name>A0A2S9XJY8_9BACT</name>
<reference evidence="2 3" key="1">
    <citation type="submission" date="2018-03" db="EMBL/GenBank/DDBJ databases">
        <title>Draft Genome Sequences of the Obligatory Marine Myxobacteria Enhygromyxa salina SWB005.</title>
        <authorList>
            <person name="Poehlein A."/>
            <person name="Moghaddam J.A."/>
            <person name="Harms H."/>
            <person name="Alanjari M."/>
            <person name="Koenig G.M."/>
            <person name="Daniel R."/>
            <person name="Schaeberle T.F."/>
        </authorList>
    </citation>
    <scope>NUCLEOTIDE SEQUENCE [LARGE SCALE GENOMIC DNA]</scope>
    <source>
        <strain evidence="2 3">SWB005</strain>
    </source>
</reference>
<evidence type="ECO:0000313" key="3">
    <source>
        <dbReference type="Proteomes" id="UP000237968"/>
    </source>
</evidence>
<dbReference type="Proteomes" id="UP000237968">
    <property type="component" value="Unassembled WGS sequence"/>
</dbReference>
<keyword evidence="1" id="KW-0472">Membrane</keyword>
<feature type="transmembrane region" description="Helical" evidence="1">
    <location>
        <begin position="16"/>
        <end position="36"/>
    </location>
</feature>
<dbReference type="AlphaFoldDB" id="A0A2S9XJY8"/>
<comment type="caution">
    <text evidence="2">The sequence shown here is derived from an EMBL/GenBank/DDBJ whole genome shotgun (WGS) entry which is preliminary data.</text>
</comment>
<dbReference type="OrthoDB" id="5519890at2"/>
<feature type="transmembrane region" description="Helical" evidence="1">
    <location>
        <begin position="42"/>
        <end position="62"/>
    </location>
</feature>
<gene>
    <name evidence="2" type="ORF">ENSA5_44420</name>
</gene>
<protein>
    <submittedName>
        <fullName evidence="2">Uncharacterized protein</fullName>
    </submittedName>
</protein>
<evidence type="ECO:0000256" key="1">
    <source>
        <dbReference type="SAM" id="Phobius"/>
    </source>
</evidence>
<sequence length="236" mass="24991">MDEHERGDAFELRGRPAALAITLVVISLGGGSLLGWSYAGPLGGLLGVLIGAAIGALAFTIIRVRASAERLADPPAPDVRELPPDQAMQVLSALMTASASGSYTKLELSGGLLGEIAKARSRFKGGDLDGALAKLRALAEEHPRSPAVPAEIARILAGEEGHESERRKAAASAISLALHGGMNRLAGKIYREVDELEREHLTLEAKDWERLAQVFTARDDEETAAACRRRAELKSG</sequence>
<evidence type="ECO:0000313" key="2">
    <source>
        <dbReference type="EMBL" id="PRP93175.1"/>
    </source>
</evidence>
<accession>A0A2S9XJY8</accession>
<dbReference type="RefSeq" id="WP_106393718.1">
    <property type="nucleotide sequence ID" value="NZ_PVNK01000190.1"/>
</dbReference>
<organism evidence="2 3">
    <name type="scientific">Enhygromyxa salina</name>
    <dbReference type="NCBI Taxonomy" id="215803"/>
    <lineage>
        <taxon>Bacteria</taxon>
        <taxon>Pseudomonadati</taxon>
        <taxon>Myxococcota</taxon>
        <taxon>Polyangia</taxon>
        <taxon>Nannocystales</taxon>
        <taxon>Nannocystaceae</taxon>
        <taxon>Enhygromyxa</taxon>
    </lineage>
</organism>
<keyword evidence="1" id="KW-0812">Transmembrane</keyword>